<evidence type="ECO:0000313" key="5">
    <source>
        <dbReference type="EMBL" id="AKD01884.1"/>
    </source>
</evidence>
<evidence type="ECO:0000313" key="6">
    <source>
        <dbReference type="Proteomes" id="UP000033109"/>
    </source>
</evidence>
<dbReference type="AlphaFoldDB" id="A0A0E3ZBA7"/>
<dbReference type="InterPro" id="IPR001451">
    <property type="entry name" value="Hexapep"/>
</dbReference>
<name>A0A0E3ZBA7_9BACT</name>
<evidence type="ECO:0000256" key="1">
    <source>
        <dbReference type="ARBA" id="ARBA00007707"/>
    </source>
</evidence>
<comment type="similarity">
    <text evidence="2">In the N-terminal section; belongs to the N-acetylglucosamine-1-phosphate uridyltransferase family.</text>
</comment>
<dbReference type="STRING" id="400092.PKOR_00355"/>
<keyword evidence="3 5" id="KW-0808">Transferase</keyword>
<evidence type="ECO:0000256" key="2">
    <source>
        <dbReference type="ARBA" id="ARBA00007947"/>
    </source>
</evidence>
<dbReference type="RefSeq" id="WP_046308589.1">
    <property type="nucleotide sequence ID" value="NZ_CBCSCY010000026.1"/>
</dbReference>
<reference evidence="5 6" key="1">
    <citation type="journal article" date="2015" name="Sci. Rep.">
        <title>Unraveling adaptation of Pontibacter korlensis to radiation and infertility in desert through complete genome and comparative transcriptomic analysis.</title>
        <authorList>
            <person name="Dai J."/>
            <person name="Dai W."/>
            <person name="Qiu C."/>
            <person name="Yang Z."/>
            <person name="Zhang Y."/>
            <person name="Zhou M."/>
            <person name="Zhang L."/>
            <person name="Fang C."/>
            <person name="Gao Q."/>
            <person name="Yang Q."/>
            <person name="Li X."/>
            <person name="Wang Z."/>
            <person name="Wang Z."/>
            <person name="Jia Z."/>
            <person name="Chen X."/>
        </authorList>
    </citation>
    <scope>NUCLEOTIDE SEQUENCE [LARGE SCALE GENOMIC DNA]</scope>
    <source>
        <strain evidence="5 6">X14-1T</strain>
    </source>
</reference>
<dbReference type="GO" id="GO:0016779">
    <property type="term" value="F:nucleotidyltransferase activity"/>
    <property type="evidence" value="ECO:0007669"/>
    <property type="project" value="UniProtKB-ARBA"/>
</dbReference>
<comment type="similarity">
    <text evidence="1">In the C-terminal section; belongs to the transferase hexapeptide repeat family.</text>
</comment>
<dbReference type="InterPro" id="IPR011004">
    <property type="entry name" value="Trimer_LpxA-like_sf"/>
</dbReference>
<dbReference type="GO" id="GO:0016746">
    <property type="term" value="F:acyltransferase activity"/>
    <property type="evidence" value="ECO:0007669"/>
    <property type="project" value="UniProtKB-KW"/>
</dbReference>
<dbReference type="InterPro" id="IPR050065">
    <property type="entry name" value="GlmU-like"/>
</dbReference>
<dbReference type="SUPFAM" id="SSF51161">
    <property type="entry name" value="Trimeric LpxA-like enzymes"/>
    <property type="match status" value="1"/>
</dbReference>
<dbReference type="PANTHER" id="PTHR43584">
    <property type="entry name" value="NUCLEOTIDYL TRANSFERASE"/>
    <property type="match status" value="1"/>
</dbReference>
<proteinExistence type="inferred from homology"/>
<dbReference type="Proteomes" id="UP000033109">
    <property type="component" value="Chromosome"/>
</dbReference>
<dbReference type="OrthoDB" id="9803036at2"/>
<dbReference type="EMBL" id="CP009621">
    <property type="protein sequence ID" value="AKD01884.1"/>
    <property type="molecule type" value="Genomic_DNA"/>
</dbReference>
<keyword evidence="6" id="KW-1185">Reference proteome</keyword>
<protein>
    <submittedName>
        <fullName evidence="5">LpxA family transferase</fullName>
    </submittedName>
</protein>
<gene>
    <name evidence="5" type="ORF">PKOR_00355</name>
</gene>
<evidence type="ECO:0000256" key="3">
    <source>
        <dbReference type="ARBA" id="ARBA00022679"/>
    </source>
</evidence>
<accession>A0A0E3ZBA7</accession>
<sequence>MIHIDDFIQGFSQTFPQLKDLQPWEITNHLKVILNEMISHLGEDFIIKDGVAVHKTAIVEKGVVMKSPVIVNKDCYIGANAYFREGVYLDNAVKVGPGCEIKSSIVCAQTAVAHFNYIGNSIIGKGINFEAGSIAANHYNERTSKKISVVYNATIIETGTEKFGSLVGDNSRIGANAVLSPGTILKKNSIVKRLELVEQHKIQDEV</sequence>
<keyword evidence="4" id="KW-0012">Acyltransferase</keyword>
<dbReference type="KEGG" id="pko:PKOR_00355"/>
<dbReference type="PATRIC" id="fig|400092.3.peg.77"/>
<organism evidence="5 6">
    <name type="scientific">Pontibacter korlensis</name>
    <dbReference type="NCBI Taxonomy" id="400092"/>
    <lineage>
        <taxon>Bacteria</taxon>
        <taxon>Pseudomonadati</taxon>
        <taxon>Bacteroidota</taxon>
        <taxon>Cytophagia</taxon>
        <taxon>Cytophagales</taxon>
        <taxon>Hymenobacteraceae</taxon>
        <taxon>Pontibacter</taxon>
    </lineage>
</organism>
<dbReference type="Gene3D" id="2.160.10.10">
    <property type="entry name" value="Hexapeptide repeat proteins"/>
    <property type="match status" value="1"/>
</dbReference>
<dbReference type="PANTHER" id="PTHR43584:SF8">
    <property type="entry name" value="N-ACETYLMURAMATE ALPHA-1-PHOSPHATE URIDYLYLTRANSFERASE"/>
    <property type="match status" value="1"/>
</dbReference>
<dbReference type="Pfam" id="PF14602">
    <property type="entry name" value="Hexapep_2"/>
    <property type="match status" value="2"/>
</dbReference>
<dbReference type="HOGENOM" id="CLU_086901_1_0_10"/>
<evidence type="ECO:0000256" key="4">
    <source>
        <dbReference type="ARBA" id="ARBA00023315"/>
    </source>
</evidence>